<keyword evidence="2" id="KW-0472">Membrane</keyword>
<dbReference type="RefSeq" id="WP_168133201.1">
    <property type="nucleotide sequence ID" value="NZ_JAAVJH010000002.1"/>
</dbReference>
<organism evidence="3 4">
    <name type="scientific">Sphingomonas corticis</name>
    <dbReference type="NCBI Taxonomy" id="2722791"/>
    <lineage>
        <taxon>Bacteria</taxon>
        <taxon>Pseudomonadati</taxon>
        <taxon>Pseudomonadota</taxon>
        <taxon>Alphaproteobacteria</taxon>
        <taxon>Sphingomonadales</taxon>
        <taxon>Sphingomonadaceae</taxon>
        <taxon>Sphingomonas</taxon>
    </lineage>
</organism>
<keyword evidence="4" id="KW-1185">Reference proteome</keyword>
<evidence type="ECO:0000256" key="1">
    <source>
        <dbReference type="SAM" id="Coils"/>
    </source>
</evidence>
<comment type="caution">
    <text evidence="3">The sequence shown here is derived from an EMBL/GenBank/DDBJ whole genome shotgun (WGS) entry which is preliminary data.</text>
</comment>
<feature type="transmembrane region" description="Helical" evidence="2">
    <location>
        <begin position="29"/>
        <end position="47"/>
    </location>
</feature>
<keyword evidence="2" id="KW-1133">Transmembrane helix</keyword>
<keyword evidence="1" id="KW-0175">Coiled coil</keyword>
<dbReference type="EMBL" id="JAAVJH010000002">
    <property type="protein sequence ID" value="NJR77666.1"/>
    <property type="molecule type" value="Genomic_DNA"/>
</dbReference>
<proteinExistence type="predicted"/>
<sequence>MTGFFSRMNPLRAYRDLRDFMVGRGPQEFWFLGAAIAITMFFIYAFVKDSHAVKAYKPDIIYVQQWKLDRTDAQIVAQQKVDQVQKDKDLAELKKRQAATQAQFKKLDDQLTRMGL</sequence>
<feature type="coiled-coil region" evidence="1">
    <location>
        <begin position="81"/>
        <end position="110"/>
    </location>
</feature>
<gene>
    <name evidence="3" type="ORF">HBH26_03425</name>
</gene>
<evidence type="ECO:0000256" key="2">
    <source>
        <dbReference type="SAM" id="Phobius"/>
    </source>
</evidence>
<evidence type="ECO:0000313" key="4">
    <source>
        <dbReference type="Proteomes" id="UP000732399"/>
    </source>
</evidence>
<evidence type="ECO:0000313" key="3">
    <source>
        <dbReference type="EMBL" id="NJR77666.1"/>
    </source>
</evidence>
<reference evidence="3 4" key="1">
    <citation type="submission" date="2020-03" db="EMBL/GenBank/DDBJ databases">
        <authorList>
            <person name="Wang L."/>
            <person name="He N."/>
            <person name="Li Y."/>
            <person name="Fang Y."/>
            <person name="Zhang F."/>
        </authorList>
    </citation>
    <scope>NUCLEOTIDE SEQUENCE [LARGE SCALE GENOMIC DNA]</scope>
    <source>
        <strain evidence="3 4">36D10-4-7</strain>
    </source>
</reference>
<keyword evidence="2" id="KW-0812">Transmembrane</keyword>
<name>A0ABX1CLD5_9SPHN</name>
<dbReference type="Proteomes" id="UP000732399">
    <property type="component" value="Unassembled WGS sequence"/>
</dbReference>
<protein>
    <submittedName>
        <fullName evidence="3">Uncharacterized protein</fullName>
    </submittedName>
</protein>
<accession>A0ABX1CLD5</accession>